<dbReference type="InterPro" id="IPR019333">
    <property type="entry name" value="INTS3_N"/>
</dbReference>
<evidence type="ECO:0000256" key="3">
    <source>
        <dbReference type="ARBA" id="ARBA00006130"/>
    </source>
</evidence>
<evidence type="ECO:0000256" key="6">
    <source>
        <dbReference type="SAM" id="MobiDB-lite"/>
    </source>
</evidence>
<dbReference type="InterPro" id="IPR056518">
    <property type="entry name" value="HEAT_Ints3_C"/>
</dbReference>
<evidence type="ECO:0000259" key="7">
    <source>
        <dbReference type="Pfam" id="PF10189"/>
    </source>
</evidence>
<keyword evidence="4" id="KW-0963">Cytoplasm</keyword>
<feature type="region of interest" description="Disordered" evidence="6">
    <location>
        <begin position="875"/>
        <end position="894"/>
    </location>
</feature>
<evidence type="ECO:0000313" key="9">
    <source>
        <dbReference type="Proteomes" id="UP000515154"/>
    </source>
</evidence>
<evidence type="ECO:0000256" key="4">
    <source>
        <dbReference type="ARBA" id="ARBA00022490"/>
    </source>
</evidence>
<proteinExistence type="inferred from homology"/>
<dbReference type="RefSeq" id="XP_036366322.1">
    <property type="nucleotide sequence ID" value="XM_036510429.1"/>
</dbReference>
<protein>
    <submittedName>
        <fullName evidence="10">Integrator complex subunit 3 isoform X1</fullName>
    </submittedName>
</protein>
<feature type="domain" description="Ints3-like C-terminal" evidence="8">
    <location>
        <begin position="556"/>
        <end position="947"/>
    </location>
</feature>
<reference evidence="10" key="1">
    <citation type="submission" date="2025-08" db="UniProtKB">
        <authorList>
            <consortium name="RefSeq"/>
        </authorList>
    </citation>
    <scope>IDENTIFICATION</scope>
</reference>
<sequence>MEKEKNPGSRLIFSSVLEPKDDLEEKCERFYAVLTSITNGLSERECNDALNAHVGKGPNQHEEIQLGQLYAILVEPKMAAKMYRDMTLVSRDGMVLVQGFLGKIIHDKWLKILQPVKVQILWLMREFVKNAVVGSDGTCFALIRQIAGGDVSPKNLWLAEQMLDLLSENRAWLERFPTLMAASVYTYLRIIIDHGNPAYANLRNREVEFCVSLLRDKFIDCVNIIGRDLARVLQNVARIPEFEKLWRDIMYNPTSLNPNFTGIVQLLQARSSRRLLMSRLTPDMENKLMFLTTKVKFGQHKRYQDWFQRQYLSTPESQSLRCDLIRYICAVFHPTNELLCSEIIPRWAVIGWLLTTCTSNVAASNVKLSLFYDWLLFDPDKDSIMNIEPAILVMYHSMRPHPVITATLLDFMCRVMPNFCPSLSVQVRQGIYTSLRSILEKRVLQSLSPLFDNPKLDKELRALIRENFIEFCSPDIVKEEASVNKDLTADVGESGNHIVEMSSLSDGVFSDDEDDIPLGKLVGDTKIKPFRNGPRFQPIDITEHIQLLQHELRQLTIELQNETDQEVQCEIIDKLVQHILRDEDFDQDMASTLAICLCQILGHLFMSNLFPQEVDEESIEDSIGTPLFVIFRNFCSTAEEDPIRQPLLFLMDEMYQKQPHIGYHMLYFLKVSKVNDDKMSSYRDFCKSLDGKDLESCLMNDLRICQEDDVRLFTYLLPDIYTHFPNIVIGNTELLQMIVSCIDAVQLQDLICQILQGHLIMFRKDSFLYVLNASLEWETIEQYFLWQLITAHSIPVEHIMPVLPKLEFCTHSEALASIMILLKQECPTAELLRPLMCREYKKQDLFTVSVMKNWAHEYEDRLAELLYNLLAKSNSTPKKRQRNNSAKRDNMPTPDQVLAHLDHMRVVCRNVSCKFLNHESMQHALQQVQMTASEVQKTKYSDLLALAEDFDDMKTTRVLRGRRTRDNSSTKVIKVKKEETESEASTSEEEDVKPKPKKRKKGSATTTAATTTTASSSSATSAAIDEDSD</sequence>
<evidence type="ECO:0000256" key="1">
    <source>
        <dbReference type="ARBA" id="ARBA00004123"/>
    </source>
</evidence>
<dbReference type="GO" id="GO:0005737">
    <property type="term" value="C:cytoplasm"/>
    <property type="evidence" value="ECO:0007669"/>
    <property type="project" value="UniProtKB-SubCell"/>
</dbReference>
<dbReference type="InterPro" id="IPR045334">
    <property type="entry name" value="INTS3"/>
</dbReference>
<accession>A0A7E6FHG8</accession>
<dbReference type="AlphaFoldDB" id="A0A7E6FHG8"/>
<dbReference type="Proteomes" id="UP000515154">
    <property type="component" value="Linkage group LG17"/>
</dbReference>
<evidence type="ECO:0000256" key="5">
    <source>
        <dbReference type="ARBA" id="ARBA00023242"/>
    </source>
</evidence>
<feature type="region of interest" description="Disordered" evidence="6">
    <location>
        <begin position="961"/>
        <end position="1029"/>
    </location>
</feature>
<feature type="compositionally biased region" description="Acidic residues" evidence="6">
    <location>
        <begin position="980"/>
        <end position="991"/>
    </location>
</feature>
<evidence type="ECO:0000256" key="2">
    <source>
        <dbReference type="ARBA" id="ARBA00004496"/>
    </source>
</evidence>
<dbReference type="GO" id="GO:0005634">
    <property type="term" value="C:nucleus"/>
    <property type="evidence" value="ECO:0007669"/>
    <property type="project" value="UniProtKB-SubCell"/>
</dbReference>
<gene>
    <name evidence="10" type="primary">LOC115220795</name>
</gene>
<keyword evidence="5" id="KW-0539">Nucleus</keyword>
<dbReference type="Pfam" id="PF10189">
    <property type="entry name" value="Ints3_N"/>
    <property type="match status" value="1"/>
</dbReference>
<evidence type="ECO:0000313" key="10">
    <source>
        <dbReference type="RefSeq" id="XP_036366322.1"/>
    </source>
</evidence>
<feature type="domain" description="Integrator complex subunit 3 N-terminal" evidence="7">
    <location>
        <begin position="60"/>
        <end position="465"/>
    </location>
</feature>
<name>A0A7E6FHG8_9MOLL</name>
<comment type="subcellular location">
    <subcellularLocation>
        <location evidence="2">Cytoplasm</location>
    </subcellularLocation>
    <subcellularLocation>
        <location evidence="1">Nucleus</location>
    </subcellularLocation>
</comment>
<feature type="compositionally biased region" description="Low complexity" evidence="6">
    <location>
        <begin position="1003"/>
        <end position="1023"/>
    </location>
</feature>
<keyword evidence="9" id="KW-1185">Reference proteome</keyword>
<dbReference type="PANTHER" id="PTHR13587">
    <property type="entry name" value="INTEGRATOR COMPLEX SUBUNIT 3"/>
    <property type="match status" value="1"/>
</dbReference>
<organism evidence="9 10">
    <name type="scientific">Octopus sinensis</name>
    <name type="common">East Asian common octopus</name>
    <dbReference type="NCBI Taxonomy" id="2607531"/>
    <lineage>
        <taxon>Eukaryota</taxon>
        <taxon>Metazoa</taxon>
        <taxon>Spiralia</taxon>
        <taxon>Lophotrochozoa</taxon>
        <taxon>Mollusca</taxon>
        <taxon>Cephalopoda</taxon>
        <taxon>Coleoidea</taxon>
        <taxon>Octopodiformes</taxon>
        <taxon>Octopoda</taxon>
        <taxon>Incirrata</taxon>
        <taxon>Octopodidae</taxon>
        <taxon>Octopus</taxon>
    </lineage>
</organism>
<dbReference type="PANTHER" id="PTHR13587:SF7">
    <property type="entry name" value="INTEGRATOR COMPLEX SUBUNIT 3"/>
    <property type="match status" value="1"/>
</dbReference>
<comment type="similarity">
    <text evidence="3">Belongs to the Integrator subunit 3 family.</text>
</comment>
<evidence type="ECO:0000259" key="8">
    <source>
        <dbReference type="Pfam" id="PF24566"/>
    </source>
</evidence>
<dbReference type="Pfam" id="PF24566">
    <property type="entry name" value="HEAT_Ints3_C"/>
    <property type="match status" value="1"/>
</dbReference>